<proteinExistence type="predicted"/>
<evidence type="ECO:0000313" key="3">
    <source>
        <dbReference type="Proteomes" id="UP000190837"/>
    </source>
</evidence>
<gene>
    <name evidence="2" type="ORF">CHUV0807_1333</name>
</gene>
<feature type="chain" id="PRO_5008674853" description="DUF4440 domain-containing protein" evidence="1">
    <location>
        <begin position="21"/>
        <end position="157"/>
    </location>
</feature>
<evidence type="ECO:0008006" key="4">
    <source>
        <dbReference type="Google" id="ProtNLM"/>
    </source>
</evidence>
<feature type="signal peptide" evidence="1">
    <location>
        <begin position="1"/>
        <end position="20"/>
    </location>
</feature>
<protein>
    <recommendedName>
        <fullName evidence="4">DUF4440 domain-containing protein</fullName>
    </recommendedName>
</protein>
<dbReference type="RefSeq" id="WP_004142983.1">
    <property type="nucleotide sequence ID" value="NZ_CAUQZP010000021.1"/>
</dbReference>
<evidence type="ECO:0000256" key="1">
    <source>
        <dbReference type="SAM" id="SignalP"/>
    </source>
</evidence>
<accession>A0A1C3H4M2</accession>
<evidence type="ECO:0000313" key="2">
    <source>
        <dbReference type="EMBL" id="SAM65286.1"/>
    </source>
</evidence>
<dbReference type="EMBL" id="FKLO01000049">
    <property type="protein sequence ID" value="SAM65286.1"/>
    <property type="molecule type" value="Genomic_DNA"/>
</dbReference>
<dbReference type="Proteomes" id="UP000190837">
    <property type="component" value="Unassembled WGS sequence"/>
</dbReference>
<sequence length="157" mass="17602">MSALALFVLLSACVSTPSLDDEQAVGKKAEYFMRALVRNSKGLEKQTIADIAFLDQHTANSDEGQKRLRKAVQMMGQYLRQTFSEAGINSNKAVFVAQKMQLTEQGDVDQALVVLHAYEPDSSRVVNGTALITRWRKTADGWKLDMNPYLDNFRTKK</sequence>
<dbReference type="AlphaFoldDB" id="A0A1C3H4M2"/>
<name>A0A1C3H4M2_9GAMM</name>
<keyword evidence="1" id="KW-0732">Signal</keyword>
<dbReference type="GeneID" id="84790707"/>
<reference evidence="3" key="1">
    <citation type="submission" date="2016-04" db="EMBL/GenBank/DDBJ databases">
        <authorList>
            <person name="Tagini F."/>
        </authorList>
    </citation>
    <scope>NUCLEOTIDE SEQUENCE [LARGE SCALE GENOMIC DNA]</scope>
    <source>
        <strain evidence="3">CHUV0807</strain>
    </source>
</reference>
<organism evidence="2 3">
    <name type="scientific">Cardiobacterium hominis</name>
    <dbReference type="NCBI Taxonomy" id="2718"/>
    <lineage>
        <taxon>Bacteria</taxon>
        <taxon>Pseudomonadati</taxon>
        <taxon>Pseudomonadota</taxon>
        <taxon>Gammaproteobacteria</taxon>
        <taxon>Cardiobacteriales</taxon>
        <taxon>Cardiobacteriaceae</taxon>
        <taxon>Cardiobacterium</taxon>
    </lineage>
</organism>